<reference evidence="4" key="2">
    <citation type="submission" date="2021-04" db="EMBL/GenBank/DDBJ databases">
        <title>Saccharothrix algeriensis WGS.</title>
        <authorList>
            <person name="Stuskova K."/>
            <person name="Hakalova E."/>
            <person name="Tebbal A.B."/>
            <person name="Eichmeier A."/>
        </authorList>
    </citation>
    <scope>NUCLEOTIDE SEQUENCE</scope>
    <source>
        <strain evidence="4">NRRL B-24137</strain>
    </source>
</reference>
<evidence type="ECO:0000313" key="6">
    <source>
        <dbReference type="Proteomes" id="UP001195724"/>
    </source>
</evidence>
<name>A0A8T8HX17_9PSEU</name>
<comment type="similarity">
    <text evidence="1">Belongs to the CapA family.</text>
</comment>
<keyword evidence="6" id="KW-1185">Reference proteome</keyword>
<dbReference type="Pfam" id="PF09587">
    <property type="entry name" value="PGA_cap"/>
    <property type="match status" value="1"/>
</dbReference>
<dbReference type="EMBL" id="CP072788">
    <property type="protein sequence ID" value="QTR02957.1"/>
    <property type="molecule type" value="Genomic_DNA"/>
</dbReference>
<proteinExistence type="inferred from homology"/>
<dbReference type="Gene3D" id="3.60.21.10">
    <property type="match status" value="1"/>
</dbReference>
<dbReference type="PANTHER" id="PTHR33393:SF13">
    <property type="entry name" value="PGA BIOSYNTHESIS PROTEIN CAPA"/>
    <property type="match status" value="1"/>
</dbReference>
<protein>
    <submittedName>
        <fullName evidence="4">CapA family protein</fullName>
    </submittedName>
    <submittedName>
        <fullName evidence="3">Poly-gamma-glutamate capsule biosynthesis protein CapA/YwtB (Metallophosphatase superfamily)</fullName>
    </submittedName>
</protein>
<dbReference type="InterPro" id="IPR052169">
    <property type="entry name" value="CW_Biosynth-Accessory"/>
</dbReference>
<gene>
    <name evidence="4" type="ORF">J7S33_28815</name>
    <name evidence="3" type="ORF">JOE68_005533</name>
</gene>
<dbReference type="InterPro" id="IPR019079">
    <property type="entry name" value="Capsule_synth_CapA"/>
</dbReference>
<accession>A0A8T8HX17</accession>
<dbReference type="RefSeq" id="WP_204845288.1">
    <property type="nucleotide sequence ID" value="NZ_JAFBCL010000001.1"/>
</dbReference>
<dbReference type="SUPFAM" id="SSF56300">
    <property type="entry name" value="Metallo-dependent phosphatases"/>
    <property type="match status" value="1"/>
</dbReference>
<evidence type="ECO:0000259" key="2">
    <source>
        <dbReference type="SMART" id="SM00854"/>
    </source>
</evidence>
<evidence type="ECO:0000313" key="5">
    <source>
        <dbReference type="Proteomes" id="UP000671828"/>
    </source>
</evidence>
<dbReference type="PANTHER" id="PTHR33393">
    <property type="entry name" value="POLYGLUTAMINE SYNTHESIS ACCESSORY PROTEIN RV0574C-RELATED"/>
    <property type="match status" value="1"/>
</dbReference>
<feature type="domain" description="Capsule synthesis protein CapA" evidence="2">
    <location>
        <begin position="134"/>
        <end position="468"/>
    </location>
</feature>
<dbReference type="SMART" id="SM00854">
    <property type="entry name" value="PGA_cap"/>
    <property type="match status" value="1"/>
</dbReference>
<dbReference type="AlphaFoldDB" id="A0A8T8HX17"/>
<dbReference type="InterPro" id="IPR008969">
    <property type="entry name" value="CarboxyPept-like_regulatory"/>
</dbReference>
<dbReference type="SUPFAM" id="SSF49464">
    <property type="entry name" value="Carboxypeptidase regulatory domain-like"/>
    <property type="match status" value="1"/>
</dbReference>
<dbReference type="EMBL" id="JAFBCL010000001">
    <property type="protein sequence ID" value="MBM7814668.1"/>
    <property type="molecule type" value="Genomic_DNA"/>
</dbReference>
<evidence type="ECO:0000313" key="3">
    <source>
        <dbReference type="EMBL" id="MBM7814668.1"/>
    </source>
</evidence>
<sequence length="822" mass="87993">MRIIGTLRRRWPWVAIPLVVALTAGAVVYAVSDADCDGCLRPAGGGDIAVSFKVVDDSGDPLENAAVTVHSPLADPVRLTTDDDGVAEAPGLPGPAMAVVTADGHLAEPVPVGWSDSGKRVDVRLFSRAGGRFAVHSAGDAMFGRRYADPAQEESSGRSEPLIPDGDAAAGAERVVSAIAPAFAAADFRTVNVETVLSDKPDDAAYPGKRYILRSAQPTVAGLKALSADLAVLANNHSRDLLDAGVADTRAALSGAGIAMVGAGANATEAAAPHRRDVGGTGVGVLAYTSVEGSFVNESFPGADVRQPADVAEADRWQYEARTWGYPEGGVPVAPRRIREAWERFDAAESRLPADRVAAMWASMAEVYPEVQDWVARRGHGGAALWEDKGSTAQIRAAAEASPLVMVQLHAGFQFQDAASDNIREVARKAIDAGADVVVAHHPHVLQGLEWYKGKLIAYSLGNFVFEQNFLATFASAFLRTVWEGDQLVEARLYPLELVDYKPVPVTDSAAERVLARVWERSLLPLESYRTDSGDVRTRPREAGTPAQVVLERHTGRLVTDATAAESREQDIAPGAVVDLPVPASALVKPTGGDGVDIGRDLYGWGHFEDETADAAISDAVHWSVNSKREGARPGDAARGLRSLRMEVRDGDSVQTRPIARIPLPRHRAYEEKRGKAVPTDPQPSYSLVAKVRRSATATPEVRFDVYHFDDSNPAEDPTSDVVATFTRKVDVPADGQWHQVVIDLALSDLDSGPSKGNMVMPYLKMTDSANRTGWLDVDELRFVEWREAKGSTAFHGAYSMARNRSGAAAALPYDVLLPKAP</sequence>
<organism evidence="4 5">
    <name type="scientific">Saccharothrix algeriensis</name>
    <dbReference type="NCBI Taxonomy" id="173560"/>
    <lineage>
        <taxon>Bacteria</taxon>
        <taxon>Bacillati</taxon>
        <taxon>Actinomycetota</taxon>
        <taxon>Actinomycetes</taxon>
        <taxon>Pseudonocardiales</taxon>
        <taxon>Pseudonocardiaceae</taxon>
        <taxon>Saccharothrix</taxon>
    </lineage>
</organism>
<evidence type="ECO:0000256" key="1">
    <source>
        <dbReference type="ARBA" id="ARBA00005662"/>
    </source>
</evidence>
<dbReference type="Proteomes" id="UP001195724">
    <property type="component" value="Unassembled WGS sequence"/>
</dbReference>
<dbReference type="InterPro" id="IPR029052">
    <property type="entry name" value="Metallo-depent_PP-like"/>
</dbReference>
<evidence type="ECO:0000313" key="4">
    <source>
        <dbReference type="EMBL" id="QTR02957.1"/>
    </source>
</evidence>
<reference evidence="3 6" key="1">
    <citation type="submission" date="2021-01" db="EMBL/GenBank/DDBJ databases">
        <title>Sequencing the genomes of 1000 actinobacteria strains.</title>
        <authorList>
            <person name="Klenk H.-P."/>
        </authorList>
    </citation>
    <scope>NUCLEOTIDE SEQUENCE [LARGE SCALE GENOMIC DNA]</scope>
    <source>
        <strain evidence="3 6">DSM 44581</strain>
    </source>
</reference>
<dbReference type="Proteomes" id="UP000671828">
    <property type="component" value="Chromosome"/>
</dbReference>